<feature type="transmembrane region" description="Helical" evidence="1">
    <location>
        <begin position="425"/>
        <end position="447"/>
    </location>
</feature>
<feature type="transmembrane region" description="Helical" evidence="1">
    <location>
        <begin position="294"/>
        <end position="312"/>
    </location>
</feature>
<dbReference type="AlphaFoldDB" id="A0A2P8E748"/>
<keyword evidence="1" id="KW-1133">Transmembrane helix</keyword>
<feature type="transmembrane region" description="Helical" evidence="1">
    <location>
        <begin position="160"/>
        <end position="183"/>
    </location>
</feature>
<organism evidence="2 3">
    <name type="scientific">Haloactinopolyspora alba</name>
    <dbReference type="NCBI Taxonomy" id="648780"/>
    <lineage>
        <taxon>Bacteria</taxon>
        <taxon>Bacillati</taxon>
        <taxon>Actinomycetota</taxon>
        <taxon>Actinomycetes</taxon>
        <taxon>Jiangellales</taxon>
        <taxon>Jiangellaceae</taxon>
        <taxon>Haloactinopolyspora</taxon>
    </lineage>
</organism>
<feature type="transmembrane region" description="Helical" evidence="1">
    <location>
        <begin position="125"/>
        <end position="154"/>
    </location>
</feature>
<reference evidence="2 3" key="1">
    <citation type="submission" date="2018-03" db="EMBL/GenBank/DDBJ databases">
        <title>Genomic Encyclopedia of Archaeal and Bacterial Type Strains, Phase II (KMG-II): from individual species to whole genera.</title>
        <authorList>
            <person name="Goeker M."/>
        </authorList>
    </citation>
    <scope>NUCLEOTIDE SEQUENCE [LARGE SCALE GENOMIC DNA]</scope>
    <source>
        <strain evidence="2 3">DSM 45211</strain>
    </source>
</reference>
<feature type="transmembrane region" description="Helical" evidence="1">
    <location>
        <begin position="496"/>
        <end position="520"/>
    </location>
</feature>
<evidence type="ECO:0000313" key="2">
    <source>
        <dbReference type="EMBL" id="PSL05290.1"/>
    </source>
</evidence>
<keyword evidence="1" id="KW-0812">Transmembrane</keyword>
<sequence>MSQLTGTTTILRLNVRRDRVRLALWVAGLAGLVLATASGIKELYPTRADLQAYAETAGSSPAAIALNGPAHAVDTTGGAAVFEVGGYAAVAVALMSILLVGRSTRAEEESGRTELLRAGILGRHAGLAAAVVVAVGANLLIGAVVAGGFVALGLPTAGSLTFGASLCAVGVVFAGVASVTVQLTEHARTANAMAGAVVGVAYVVRAAGDVGESGLSWLSPFGWAQATRPFASERWWPLLLVVAASGLLLTTAVVLQRRRDVGAGLVPQRPGPARAAPGLLRQVGFSLRLQRGALLGWTVGVFAGGAAFGSVGDEMDDIVADSDGLQDWIGAYGGNPTDAFLALTLLMLALGAAGCTLTSALRLSTEESAGRVEPLLATPVSRPRWMLSHLVAPLLAGVVVPLAGGLGVGVAYATLTQDPAQVPRMLGAALAHVPAVWALTGLAVLLIGAVPRAVALVWAVFGGCVVAALLGSLIRLPDWVLELSPFAHTPRLPGESVQAAPLVLLTGLAVLTVAAGVAMFRRRDLR</sequence>
<protein>
    <submittedName>
        <fullName evidence="2">ABC-2 type transport system permease protein</fullName>
    </submittedName>
</protein>
<dbReference type="EMBL" id="PYGE01000004">
    <property type="protein sequence ID" value="PSL05290.1"/>
    <property type="molecule type" value="Genomic_DNA"/>
</dbReference>
<keyword evidence="3" id="KW-1185">Reference proteome</keyword>
<feature type="transmembrane region" description="Helical" evidence="1">
    <location>
        <begin position="22"/>
        <end position="40"/>
    </location>
</feature>
<dbReference type="Proteomes" id="UP000243528">
    <property type="component" value="Unassembled WGS sequence"/>
</dbReference>
<feature type="transmembrane region" description="Helical" evidence="1">
    <location>
        <begin position="235"/>
        <end position="255"/>
    </location>
</feature>
<keyword evidence="1" id="KW-0472">Membrane</keyword>
<feature type="transmembrane region" description="Helical" evidence="1">
    <location>
        <begin position="84"/>
        <end position="104"/>
    </location>
</feature>
<accession>A0A2P8E748</accession>
<evidence type="ECO:0000313" key="3">
    <source>
        <dbReference type="Proteomes" id="UP000243528"/>
    </source>
</evidence>
<comment type="caution">
    <text evidence="2">The sequence shown here is derived from an EMBL/GenBank/DDBJ whole genome shotgun (WGS) entry which is preliminary data.</text>
</comment>
<feature type="transmembrane region" description="Helical" evidence="1">
    <location>
        <begin position="390"/>
        <end position="413"/>
    </location>
</feature>
<proteinExistence type="predicted"/>
<name>A0A2P8E748_9ACTN</name>
<evidence type="ECO:0000256" key="1">
    <source>
        <dbReference type="SAM" id="Phobius"/>
    </source>
</evidence>
<dbReference type="OrthoDB" id="2014935at2"/>
<dbReference type="RefSeq" id="WP_106536543.1">
    <property type="nucleotide sequence ID" value="NZ_ML142899.1"/>
</dbReference>
<feature type="transmembrane region" description="Helical" evidence="1">
    <location>
        <begin position="190"/>
        <end position="208"/>
    </location>
</feature>
<feature type="transmembrane region" description="Helical" evidence="1">
    <location>
        <begin position="454"/>
        <end position="476"/>
    </location>
</feature>
<feature type="transmembrane region" description="Helical" evidence="1">
    <location>
        <begin position="339"/>
        <end position="361"/>
    </location>
</feature>
<gene>
    <name evidence="2" type="ORF">CLV30_104156</name>
</gene>